<evidence type="ECO:0000256" key="1">
    <source>
        <dbReference type="ARBA" id="ARBA00006347"/>
    </source>
</evidence>
<feature type="domain" description="Thioredoxin" evidence="3">
    <location>
        <begin position="31"/>
        <end position="173"/>
    </location>
</feature>
<dbReference type="GO" id="GO:0006457">
    <property type="term" value="P:protein folding"/>
    <property type="evidence" value="ECO:0007669"/>
    <property type="project" value="TreeGrafter"/>
</dbReference>
<dbReference type="SUPFAM" id="SSF52833">
    <property type="entry name" value="Thioredoxin-like"/>
    <property type="match status" value="1"/>
</dbReference>
<evidence type="ECO:0000256" key="2">
    <source>
        <dbReference type="ARBA" id="ARBA00022729"/>
    </source>
</evidence>
<dbReference type="InterPro" id="IPR017937">
    <property type="entry name" value="Thioredoxin_CS"/>
</dbReference>
<dbReference type="OrthoDB" id="72053at2759"/>
<protein>
    <submittedName>
        <fullName evidence="4">Thioredoxin/OST3 / OST6 family, transporter family, putative</fullName>
    </submittedName>
</protein>
<evidence type="ECO:0000313" key="4">
    <source>
        <dbReference type="EMBL" id="CAD2214559.1"/>
    </source>
</evidence>
<evidence type="ECO:0000313" key="5">
    <source>
        <dbReference type="Proteomes" id="UP000515908"/>
    </source>
</evidence>
<sequence>MKASTKAKMIRAVLIAAILLPGLALVYYGAIRVADPTTTAPVEKKDGADDVLPANHATILELTDDTFLSACGKGRQLFVQFHSPFCGHCTAFRPTYKAVAERVRTDPTLNACVTIATVDVTRFRARFKKYGLSGTPTMLGFAASGDCETPSYTYKGKRDVDSIVQELTKQCQA</sequence>
<dbReference type="PANTHER" id="PTHR45672:SF3">
    <property type="entry name" value="THIOREDOXIN DOMAIN-CONTAINING PROTEIN 5"/>
    <property type="match status" value="1"/>
</dbReference>
<keyword evidence="2" id="KW-0732">Signal</keyword>
<accession>A0A7G2C4L5</accession>
<dbReference type="InterPro" id="IPR013766">
    <property type="entry name" value="Thioredoxin_domain"/>
</dbReference>
<dbReference type="InterPro" id="IPR051063">
    <property type="entry name" value="PDI"/>
</dbReference>
<organism evidence="4 5">
    <name type="scientific">Angomonas deanei</name>
    <dbReference type="NCBI Taxonomy" id="59799"/>
    <lineage>
        <taxon>Eukaryota</taxon>
        <taxon>Discoba</taxon>
        <taxon>Euglenozoa</taxon>
        <taxon>Kinetoplastea</taxon>
        <taxon>Metakinetoplastina</taxon>
        <taxon>Trypanosomatida</taxon>
        <taxon>Trypanosomatidae</taxon>
        <taxon>Strigomonadinae</taxon>
        <taxon>Angomonas</taxon>
    </lineage>
</organism>
<gene>
    <name evidence="4" type="ORF">ADEAN_000201000</name>
</gene>
<dbReference type="EMBL" id="LR877147">
    <property type="protein sequence ID" value="CAD2214559.1"/>
    <property type="molecule type" value="Genomic_DNA"/>
</dbReference>
<proteinExistence type="inferred from homology"/>
<dbReference type="PANTHER" id="PTHR45672">
    <property type="entry name" value="PROTEIN DISULFIDE-ISOMERASE C17H9.14C-RELATED"/>
    <property type="match status" value="1"/>
</dbReference>
<name>A0A7G2C4L5_9TRYP</name>
<dbReference type="InterPro" id="IPR036249">
    <property type="entry name" value="Thioredoxin-like_sf"/>
</dbReference>
<dbReference type="CDD" id="cd02961">
    <property type="entry name" value="PDI_a_family"/>
    <property type="match status" value="1"/>
</dbReference>
<dbReference type="AlphaFoldDB" id="A0A7G2C4L5"/>
<dbReference type="Pfam" id="PF00085">
    <property type="entry name" value="Thioredoxin"/>
    <property type="match status" value="1"/>
</dbReference>
<dbReference type="PROSITE" id="PS00194">
    <property type="entry name" value="THIOREDOXIN_1"/>
    <property type="match status" value="1"/>
</dbReference>
<reference evidence="4 5" key="1">
    <citation type="submission" date="2020-08" db="EMBL/GenBank/DDBJ databases">
        <authorList>
            <person name="Newling K."/>
            <person name="Davey J."/>
            <person name="Forrester S."/>
        </authorList>
    </citation>
    <scope>NUCLEOTIDE SEQUENCE [LARGE SCALE GENOMIC DNA]</scope>
    <source>
        <strain evidence="5">Crithidia deanei Carvalho (ATCC PRA-265)</strain>
    </source>
</reference>
<keyword evidence="5" id="KW-1185">Reference proteome</keyword>
<dbReference type="GO" id="GO:0003756">
    <property type="term" value="F:protein disulfide isomerase activity"/>
    <property type="evidence" value="ECO:0007669"/>
    <property type="project" value="TreeGrafter"/>
</dbReference>
<dbReference type="VEuPathDB" id="TriTrypDB:ADEAN_000201000"/>
<evidence type="ECO:0000259" key="3">
    <source>
        <dbReference type="PROSITE" id="PS51352"/>
    </source>
</evidence>
<comment type="similarity">
    <text evidence="1">Belongs to the protein disulfide isomerase family.</text>
</comment>
<dbReference type="PROSITE" id="PS51352">
    <property type="entry name" value="THIOREDOXIN_2"/>
    <property type="match status" value="1"/>
</dbReference>
<dbReference type="Gene3D" id="3.40.30.10">
    <property type="entry name" value="Glutaredoxin"/>
    <property type="match status" value="1"/>
</dbReference>
<dbReference type="Proteomes" id="UP000515908">
    <property type="component" value="Chromosome 03"/>
</dbReference>
<dbReference type="GO" id="GO:0005783">
    <property type="term" value="C:endoplasmic reticulum"/>
    <property type="evidence" value="ECO:0007669"/>
    <property type="project" value="TreeGrafter"/>
</dbReference>
<dbReference type="SMR" id="A0A7G2C4L5"/>